<dbReference type="Proteomes" id="UP000656813">
    <property type="component" value="Unassembled WGS sequence"/>
</dbReference>
<evidence type="ECO:0000313" key="2">
    <source>
        <dbReference type="Proteomes" id="UP000656813"/>
    </source>
</evidence>
<reference evidence="1" key="1">
    <citation type="journal article" date="2014" name="Int. J. Syst. Evol. Microbiol.">
        <title>Complete genome sequence of Corynebacterium casei LMG S-19264T (=DSM 44701T), isolated from a smear-ripened cheese.</title>
        <authorList>
            <consortium name="US DOE Joint Genome Institute (JGI-PGF)"/>
            <person name="Walter F."/>
            <person name="Albersmeier A."/>
            <person name="Kalinowski J."/>
            <person name="Ruckert C."/>
        </authorList>
    </citation>
    <scope>NUCLEOTIDE SEQUENCE</scope>
    <source>
        <strain evidence="1">CGMCC 1.12777</strain>
    </source>
</reference>
<sequence length="160" mass="16560">MADMNTNPTSHQQPIDEWVNHLNKPVKVDLHDGKTYEGIMEHLDQDNIYLLIQISPNTAGNEQYSRSFGYGGAGYPGTGYGAGYGGYPGQGYGAQHGGYPGGGYGPGYGAGYPGVGYGPGYGGGYHPGYGPGYPGYGAPGAYVGRLILPLAALTGLAALY</sequence>
<dbReference type="AlphaFoldDB" id="A0A8J3A1W2"/>
<protein>
    <submittedName>
        <fullName evidence="1">Uncharacterized protein</fullName>
    </submittedName>
</protein>
<dbReference type="EMBL" id="BMFV01000056">
    <property type="protein sequence ID" value="GGH88707.1"/>
    <property type="molecule type" value="Genomic_DNA"/>
</dbReference>
<evidence type="ECO:0000313" key="1">
    <source>
        <dbReference type="EMBL" id="GGH88707.1"/>
    </source>
</evidence>
<reference evidence="1" key="2">
    <citation type="submission" date="2020-09" db="EMBL/GenBank/DDBJ databases">
        <authorList>
            <person name="Sun Q."/>
            <person name="Zhou Y."/>
        </authorList>
    </citation>
    <scope>NUCLEOTIDE SEQUENCE</scope>
    <source>
        <strain evidence="1">CGMCC 1.12777</strain>
    </source>
</reference>
<dbReference type="RefSeq" id="WP_188499315.1">
    <property type="nucleotide sequence ID" value="NZ_BMFV01000056.1"/>
</dbReference>
<proteinExistence type="predicted"/>
<keyword evidence="2" id="KW-1185">Reference proteome</keyword>
<accession>A0A8J3A1W2</accession>
<name>A0A8J3A1W2_9BACL</name>
<organism evidence="1 2">
    <name type="scientific">Pullulanibacillus pueri</name>
    <dbReference type="NCBI Taxonomy" id="1437324"/>
    <lineage>
        <taxon>Bacteria</taxon>
        <taxon>Bacillati</taxon>
        <taxon>Bacillota</taxon>
        <taxon>Bacilli</taxon>
        <taxon>Bacillales</taxon>
        <taxon>Sporolactobacillaceae</taxon>
        <taxon>Pullulanibacillus</taxon>
    </lineage>
</organism>
<comment type="caution">
    <text evidence="1">The sequence shown here is derived from an EMBL/GenBank/DDBJ whole genome shotgun (WGS) entry which is preliminary data.</text>
</comment>
<gene>
    <name evidence="1" type="ORF">GCM10007096_41650</name>
</gene>